<protein>
    <recommendedName>
        <fullName evidence="6">Pv-fam-d protein</fullName>
    </recommendedName>
</protein>
<feature type="compositionally biased region" description="Acidic residues" evidence="1">
    <location>
        <begin position="149"/>
        <end position="163"/>
    </location>
</feature>
<gene>
    <name evidence="4" type="ORF">PVMG_04722</name>
</gene>
<feature type="compositionally biased region" description="Low complexity" evidence="1">
    <location>
        <begin position="115"/>
        <end position="127"/>
    </location>
</feature>
<name>A0A0J9TKU2_PLAVI</name>
<dbReference type="Proteomes" id="UP000053776">
    <property type="component" value="Unassembled WGS sequence"/>
</dbReference>
<dbReference type="EMBL" id="KQ234986">
    <property type="protein sequence ID" value="KMZ95372.1"/>
    <property type="molecule type" value="Genomic_DNA"/>
</dbReference>
<feature type="transmembrane region" description="Helical" evidence="2">
    <location>
        <begin position="330"/>
        <end position="349"/>
    </location>
</feature>
<feature type="region of interest" description="Disordered" evidence="1">
    <location>
        <begin position="114"/>
        <end position="208"/>
    </location>
</feature>
<dbReference type="AlphaFoldDB" id="A0A0J9TKU2"/>
<feature type="compositionally biased region" description="Basic residues" evidence="1">
    <location>
        <begin position="197"/>
        <end position="207"/>
    </location>
</feature>
<feature type="signal peptide" evidence="3">
    <location>
        <begin position="1"/>
        <end position="15"/>
    </location>
</feature>
<reference evidence="4 5" key="1">
    <citation type="submission" date="2011-08" db="EMBL/GenBank/DDBJ databases">
        <title>The Genome Sequence of Plasmodium vivax Mauritania I.</title>
        <authorList>
            <consortium name="The Broad Institute Genome Sequencing Platform"/>
            <consortium name="The Broad Institute Genome Sequencing Center for Infectious Disease"/>
            <person name="Neafsey D."/>
            <person name="Carlton J."/>
            <person name="Barnwell J."/>
            <person name="Collins W."/>
            <person name="Escalante A."/>
            <person name="Mullikin J."/>
            <person name="Saul A."/>
            <person name="Guigo R."/>
            <person name="Camara F."/>
            <person name="Young S.K."/>
            <person name="Zeng Q."/>
            <person name="Gargeya S."/>
            <person name="Fitzgerald M."/>
            <person name="Haas B."/>
            <person name="Abouelleil A."/>
            <person name="Alvarado L."/>
            <person name="Arachchi H.M."/>
            <person name="Berlin A."/>
            <person name="Brown A."/>
            <person name="Chapman S.B."/>
            <person name="Chen Z."/>
            <person name="Dunbar C."/>
            <person name="Freedman E."/>
            <person name="Gearin G."/>
            <person name="Gellesch M."/>
            <person name="Goldberg J."/>
            <person name="Griggs A."/>
            <person name="Gujja S."/>
            <person name="Heiman D."/>
            <person name="Howarth C."/>
            <person name="Larson L."/>
            <person name="Lui A."/>
            <person name="MacDonald P.J.P."/>
            <person name="Montmayeur A."/>
            <person name="Murphy C."/>
            <person name="Neiman D."/>
            <person name="Pearson M."/>
            <person name="Priest M."/>
            <person name="Roberts A."/>
            <person name="Saif S."/>
            <person name="Shea T."/>
            <person name="Shenoy N."/>
            <person name="Sisk P."/>
            <person name="Stolte C."/>
            <person name="Sykes S."/>
            <person name="Wortman J."/>
            <person name="Nusbaum C."/>
            <person name="Birren B."/>
        </authorList>
    </citation>
    <scope>NUCLEOTIDE SEQUENCE [LARGE SCALE GENOMIC DNA]</scope>
    <source>
        <strain evidence="4 5">Mauritania I</strain>
    </source>
</reference>
<feature type="transmembrane region" description="Helical" evidence="2">
    <location>
        <begin position="291"/>
        <end position="310"/>
    </location>
</feature>
<keyword evidence="2" id="KW-0812">Transmembrane</keyword>
<keyword evidence="2" id="KW-1133">Transmembrane helix</keyword>
<feature type="compositionally biased region" description="Acidic residues" evidence="1">
    <location>
        <begin position="177"/>
        <end position="187"/>
    </location>
</feature>
<feature type="chain" id="PRO_5012520178" description="Pv-fam-d protein" evidence="3">
    <location>
        <begin position="16"/>
        <end position="380"/>
    </location>
</feature>
<evidence type="ECO:0000256" key="2">
    <source>
        <dbReference type="SAM" id="Phobius"/>
    </source>
</evidence>
<sequence>MISLTKLSIFSFVLCSWQYPNYVTELGTSWGNGTGQNDTLGVRISRSLRGETDVETRQNNILLREKIMGLLDGDDKKLFSRLNALINDETGGLEADDLSYHNFLKKRLGVAKYNDSSSSRSKSSSSRDSLKKKIKEMRDRDNLDKSEESLDLDNFDDEEEEVETSTNYGSMDSLFEERDDFEDEEEESPRMSESSRYRSKHRRSSSRRRMDIDDEIRYHMDKRRHESKFPVSRRGGFFKNSALGKMFKKIDSKIELEMLRFIKNRAQEERMGIKPKGFFNKFVFSMYRNKAFLPLVLALSVAYPLVLYYIGLHVAQYFGYLSTWTMYPMAVPAAIGFAFLSMLLGGYYLKKGMQISNKILKFKNFSKGHKHKRSKKSRRI</sequence>
<evidence type="ECO:0000256" key="1">
    <source>
        <dbReference type="SAM" id="MobiDB-lite"/>
    </source>
</evidence>
<evidence type="ECO:0000313" key="4">
    <source>
        <dbReference type="EMBL" id="KMZ95372.1"/>
    </source>
</evidence>
<feature type="compositionally biased region" description="Basic and acidic residues" evidence="1">
    <location>
        <begin position="128"/>
        <end position="148"/>
    </location>
</feature>
<organism evidence="4 5">
    <name type="scientific">Plasmodium vivax Mauritania I</name>
    <dbReference type="NCBI Taxonomy" id="1035515"/>
    <lineage>
        <taxon>Eukaryota</taxon>
        <taxon>Sar</taxon>
        <taxon>Alveolata</taxon>
        <taxon>Apicomplexa</taxon>
        <taxon>Aconoidasida</taxon>
        <taxon>Haemosporida</taxon>
        <taxon>Plasmodiidae</taxon>
        <taxon>Plasmodium</taxon>
        <taxon>Plasmodium (Plasmodium)</taxon>
    </lineage>
</organism>
<proteinExistence type="predicted"/>
<accession>A0A0J9TKU2</accession>
<dbReference type="OrthoDB" id="388439at2759"/>
<evidence type="ECO:0000313" key="5">
    <source>
        <dbReference type="Proteomes" id="UP000053776"/>
    </source>
</evidence>
<keyword evidence="3" id="KW-0732">Signal</keyword>
<keyword evidence="2" id="KW-0472">Membrane</keyword>
<evidence type="ECO:0000256" key="3">
    <source>
        <dbReference type="SAM" id="SignalP"/>
    </source>
</evidence>
<evidence type="ECO:0008006" key="6">
    <source>
        <dbReference type="Google" id="ProtNLM"/>
    </source>
</evidence>